<gene>
    <name evidence="1" type="ORF">EK21DRAFT_68511</name>
</gene>
<evidence type="ECO:0000313" key="2">
    <source>
        <dbReference type="Proteomes" id="UP000799777"/>
    </source>
</evidence>
<accession>A0A9P4H7H1</accession>
<dbReference type="InterPro" id="IPR038883">
    <property type="entry name" value="AN11006-like"/>
</dbReference>
<sequence>MPTTESHLLSLPPELRFQIYHPLLTSPLPLKGPFARHHDSETYNIHTAILRTCKRIHHEARHVFFGRNTFQINSLPSPQTETDEGSGAFEPPLQLKDLGLVRSLEVDLVYWPNVPRTKVGLDGMGWQPVCRAAERYVASLGFVLEAVKDGLVELKIGGNVRPYVDARVVESGDGKENGNEAAVDVDVRRLLMGFHVADTNPRFRNALANMKVQEYDMRFDFPDSHFEFRIERDVLLKGSLVHLVGQVLIVRSEVRMKAVLEELGNTEDEQRMTEKV</sequence>
<comment type="caution">
    <text evidence="1">The sequence shown here is derived from an EMBL/GenBank/DDBJ whole genome shotgun (WGS) entry which is preliminary data.</text>
</comment>
<dbReference type="PANTHER" id="PTHR42085">
    <property type="entry name" value="F-BOX DOMAIN-CONTAINING PROTEIN"/>
    <property type="match status" value="1"/>
</dbReference>
<organism evidence="1 2">
    <name type="scientific">Setomelanomma holmii</name>
    <dbReference type="NCBI Taxonomy" id="210430"/>
    <lineage>
        <taxon>Eukaryota</taxon>
        <taxon>Fungi</taxon>
        <taxon>Dikarya</taxon>
        <taxon>Ascomycota</taxon>
        <taxon>Pezizomycotina</taxon>
        <taxon>Dothideomycetes</taxon>
        <taxon>Pleosporomycetidae</taxon>
        <taxon>Pleosporales</taxon>
        <taxon>Pleosporineae</taxon>
        <taxon>Phaeosphaeriaceae</taxon>
        <taxon>Setomelanomma</taxon>
    </lineage>
</organism>
<name>A0A9P4H7H1_9PLEO</name>
<dbReference type="PANTHER" id="PTHR42085:SF1">
    <property type="entry name" value="F-BOX DOMAIN-CONTAINING PROTEIN"/>
    <property type="match status" value="1"/>
</dbReference>
<keyword evidence="2" id="KW-1185">Reference proteome</keyword>
<dbReference type="OrthoDB" id="62952at2759"/>
<reference evidence="1" key="1">
    <citation type="journal article" date="2020" name="Stud. Mycol.">
        <title>101 Dothideomycetes genomes: a test case for predicting lifestyles and emergence of pathogens.</title>
        <authorList>
            <person name="Haridas S."/>
            <person name="Albert R."/>
            <person name="Binder M."/>
            <person name="Bloem J."/>
            <person name="Labutti K."/>
            <person name="Salamov A."/>
            <person name="Andreopoulos B."/>
            <person name="Baker S."/>
            <person name="Barry K."/>
            <person name="Bills G."/>
            <person name="Bluhm B."/>
            <person name="Cannon C."/>
            <person name="Castanera R."/>
            <person name="Culley D."/>
            <person name="Daum C."/>
            <person name="Ezra D."/>
            <person name="Gonzalez J."/>
            <person name="Henrissat B."/>
            <person name="Kuo A."/>
            <person name="Liang C."/>
            <person name="Lipzen A."/>
            <person name="Lutzoni F."/>
            <person name="Magnuson J."/>
            <person name="Mondo S."/>
            <person name="Nolan M."/>
            <person name="Ohm R."/>
            <person name="Pangilinan J."/>
            <person name="Park H.-J."/>
            <person name="Ramirez L."/>
            <person name="Alfaro M."/>
            <person name="Sun H."/>
            <person name="Tritt A."/>
            <person name="Yoshinaga Y."/>
            <person name="Zwiers L.-H."/>
            <person name="Turgeon B."/>
            <person name="Goodwin S."/>
            <person name="Spatafora J."/>
            <person name="Crous P."/>
            <person name="Grigoriev I."/>
        </authorList>
    </citation>
    <scope>NUCLEOTIDE SEQUENCE</scope>
    <source>
        <strain evidence="1">CBS 110217</strain>
    </source>
</reference>
<evidence type="ECO:0000313" key="1">
    <source>
        <dbReference type="EMBL" id="KAF2029074.1"/>
    </source>
</evidence>
<dbReference type="Proteomes" id="UP000799777">
    <property type="component" value="Unassembled WGS sequence"/>
</dbReference>
<proteinExistence type="predicted"/>
<dbReference type="EMBL" id="ML978205">
    <property type="protein sequence ID" value="KAF2029074.1"/>
    <property type="molecule type" value="Genomic_DNA"/>
</dbReference>
<protein>
    <submittedName>
        <fullName evidence="1">Uncharacterized protein</fullName>
    </submittedName>
</protein>
<dbReference type="AlphaFoldDB" id="A0A9P4H7H1"/>